<dbReference type="InterPro" id="IPR001039">
    <property type="entry name" value="MHC_I_a_a1/a2"/>
</dbReference>
<dbReference type="Gene3D" id="2.60.40.10">
    <property type="entry name" value="Immunoglobulins"/>
    <property type="match status" value="1"/>
</dbReference>
<dbReference type="SUPFAM" id="SSF54452">
    <property type="entry name" value="MHC antigen-recognition domain"/>
    <property type="match status" value="1"/>
</dbReference>
<dbReference type="InterPro" id="IPR011161">
    <property type="entry name" value="MHC_I-like_Ag-recog"/>
</dbReference>
<feature type="transmembrane region" description="Helical" evidence="3">
    <location>
        <begin position="350"/>
        <end position="368"/>
    </location>
</feature>
<dbReference type="SMART" id="SM00407">
    <property type="entry name" value="IGc1"/>
    <property type="match status" value="1"/>
</dbReference>
<dbReference type="GO" id="GO:0005615">
    <property type="term" value="C:extracellular space"/>
    <property type="evidence" value="ECO:0007669"/>
    <property type="project" value="TreeGrafter"/>
</dbReference>
<dbReference type="Proteomes" id="UP000265160">
    <property type="component" value="LG22"/>
</dbReference>
<feature type="transmembrane region" description="Helical" evidence="3">
    <location>
        <begin position="21"/>
        <end position="38"/>
    </location>
</feature>
<dbReference type="PANTHER" id="PTHR16675:SF237">
    <property type="entry name" value="MHC CLASS I ANTIGEN TRANSCRIPT VARIANT 1-RELATED"/>
    <property type="match status" value="1"/>
</dbReference>
<dbReference type="PROSITE" id="PS50835">
    <property type="entry name" value="IG_LIKE"/>
    <property type="match status" value="1"/>
</dbReference>
<feature type="transmembrane region" description="Helical" evidence="3">
    <location>
        <begin position="314"/>
        <end position="338"/>
    </location>
</feature>
<dbReference type="GO" id="GO:0009897">
    <property type="term" value="C:external side of plasma membrane"/>
    <property type="evidence" value="ECO:0007669"/>
    <property type="project" value="TreeGrafter"/>
</dbReference>
<comment type="similarity">
    <text evidence="2">Belongs to the MHC class I family.</text>
</comment>
<dbReference type="GeneTree" id="ENSGT01120000271828"/>
<dbReference type="FunFam" id="2.60.40.10:FF:000943">
    <property type="entry name" value="Classical MHC class I molecule, alpha-chain"/>
    <property type="match status" value="1"/>
</dbReference>
<evidence type="ECO:0000256" key="2">
    <source>
        <dbReference type="RuleBase" id="RU004439"/>
    </source>
</evidence>
<dbReference type="FunFam" id="3.30.500.10:FF:000001">
    <property type="entry name" value="H-2 class I histocompatibility antigen, alpha chain"/>
    <property type="match status" value="1"/>
</dbReference>
<dbReference type="InterPro" id="IPR036179">
    <property type="entry name" value="Ig-like_dom_sf"/>
</dbReference>
<keyword evidence="3" id="KW-1133">Transmembrane helix</keyword>
<keyword evidence="6" id="KW-1185">Reference proteome</keyword>
<dbReference type="STRING" id="106582.ENSMZEP00005033553"/>
<evidence type="ECO:0000256" key="3">
    <source>
        <dbReference type="SAM" id="Phobius"/>
    </source>
</evidence>
<protein>
    <submittedName>
        <fullName evidence="5">H-2 class I histocompatibility antigen, Q9 alpha chain-like</fullName>
    </submittedName>
</protein>
<reference evidence="5 6" key="1">
    <citation type="journal article" date="2014" name="Nature">
        <title>The genomic substrate for adaptive radiation in African cichlid fish.</title>
        <authorList>
            <person name="Brawand D."/>
            <person name="Wagner C.E."/>
            <person name="Li Y.I."/>
            <person name="Malinsky M."/>
            <person name="Keller I."/>
            <person name="Fan S."/>
            <person name="Simakov O."/>
            <person name="Ng A.Y."/>
            <person name="Lim Z.W."/>
            <person name="Bezault E."/>
            <person name="Turner-Maier J."/>
            <person name="Johnson J."/>
            <person name="Alcazar R."/>
            <person name="Noh H.J."/>
            <person name="Russell P."/>
            <person name="Aken B."/>
            <person name="Alfoldi J."/>
            <person name="Amemiya C."/>
            <person name="Azzouzi N."/>
            <person name="Baroiller J.F."/>
            <person name="Barloy-Hubler F."/>
            <person name="Berlin A."/>
            <person name="Bloomquist R."/>
            <person name="Carleton K.L."/>
            <person name="Conte M.A."/>
            <person name="D'Cotta H."/>
            <person name="Eshel O."/>
            <person name="Gaffney L."/>
            <person name="Galibert F."/>
            <person name="Gante H.F."/>
            <person name="Gnerre S."/>
            <person name="Greuter L."/>
            <person name="Guyon R."/>
            <person name="Haddad N.S."/>
            <person name="Haerty W."/>
            <person name="Harris R.M."/>
            <person name="Hofmann H.A."/>
            <person name="Hourlier T."/>
            <person name="Hulata G."/>
            <person name="Jaffe D.B."/>
            <person name="Lara M."/>
            <person name="Lee A.P."/>
            <person name="MacCallum I."/>
            <person name="Mwaiko S."/>
            <person name="Nikaido M."/>
            <person name="Nishihara H."/>
            <person name="Ozouf-Costaz C."/>
            <person name="Penman D.J."/>
            <person name="Przybylski D."/>
            <person name="Rakotomanga M."/>
            <person name="Renn S.C.P."/>
            <person name="Ribeiro F.J."/>
            <person name="Ron M."/>
            <person name="Salzburger W."/>
            <person name="Sanchez-Pulido L."/>
            <person name="Santos M.E."/>
            <person name="Searle S."/>
            <person name="Sharpe T."/>
            <person name="Swofford R."/>
            <person name="Tan F.J."/>
            <person name="Williams L."/>
            <person name="Young S."/>
            <person name="Yin S."/>
            <person name="Okada N."/>
            <person name="Kocher T.D."/>
            <person name="Miska E.A."/>
            <person name="Lander E.S."/>
            <person name="Venkatesh B."/>
            <person name="Fernald R.D."/>
            <person name="Meyer A."/>
            <person name="Ponting C.P."/>
            <person name="Streelman J.T."/>
            <person name="Lindblad-Toh K."/>
            <person name="Seehausen O."/>
            <person name="Di Palma F."/>
        </authorList>
    </citation>
    <scope>NUCLEOTIDE SEQUENCE</scope>
</reference>
<dbReference type="AlphaFoldDB" id="A0A3P9DGG7"/>
<dbReference type="Gene3D" id="3.30.500.10">
    <property type="entry name" value="MHC class I-like antigen recognition-like"/>
    <property type="match status" value="1"/>
</dbReference>
<keyword evidence="3" id="KW-0812">Transmembrane</keyword>
<evidence type="ECO:0000313" key="5">
    <source>
        <dbReference type="Ensembl" id="ENSMZEP00005033553.1"/>
    </source>
</evidence>
<dbReference type="PANTHER" id="PTHR16675">
    <property type="entry name" value="MHC CLASS I-RELATED"/>
    <property type="match status" value="1"/>
</dbReference>
<proteinExistence type="inferred from homology"/>
<keyword evidence="3" id="KW-0472">Membrane</keyword>
<dbReference type="InterPro" id="IPR007110">
    <property type="entry name" value="Ig-like_dom"/>
</dbReference>
<keyword evidence="1" id="KW-0325">Glycoprotein</keyword>
<evidence type="ECO:0000313" key="6">
    <source>
        <dbReference type="Proteomes" id="UP000265160"/>
    </source>
</evidence>
<dbReference type="Pfam" id="PF07654">
    <property type="entry name" value="C1-set"/>
    <property type="match status" value="1"/>
</dbReference>
<accession>A0A3P9DGG7</accession>
<dbReference type="InterPro" id="IPR037055">
    <property type="entry name" value="MHC_I-like_Ag-recog_sf"/>
</dbReference>
<evidence type="ECO:0000259" key="4">
    <source>
        <dbReference type="PROSITE" id="PS50835"/>
    </source>
</evidence>
<sequence length="371" mass="42128">MQRKKNKDPTNPIHKLRQIQLLLLLLNIFLTHSLQYFYTASTGIERFPRFVAVGVVDGEQIDYYDSVSEKNVLKQTWMEGVRDESRITDIRRGAQQSFQGNIGIAMERFNQTTGVHIFQWMYGCEVDDETKELNGYEQFGYDGEDFITLDTKSGSWAAPKQQAVITKHKWDSDTANTAYKLDYYTTICPDWLKKYLNYGKSSLMRTVLPSVSLLQKSSSLLVTCHATGFYPNKAELVWRKDGVEFHNGVHKGEILTNNDGTFQMSADLNISSVPAEDWRMYDCVFQLAGVNKDIVTKLDREVLKTNEGPSGFPVGAVVGVVVGAMVLLGVAALVYFKCFKKENDGKDQKIFSLFTMTIYLKFPSVLVLKFK</sequence>
<feature type="domain" description="Ig-like" evidence="4">
    <location>
        <begin position="189"/>
        <end position="283"/>
    </location>
</feature>
<reference evidence="5" key="2">
    <citation type="submission" date="2025-08" db="UniProtKB">
        <authorList>
            <consortium name="Ensembl"/>
        </authorList>
    </citation>
    <scope>IDENTIFICATION</scope>
</reference>
<dbReference type="Ensembl" id="ENSMZET00005034702.1">
    <property type="protein sequence ID" value="ENSMZEP00005033553.1"/>
    <property type="gene ID" value="ENSMZEG00005023962.1"/>
</dbReference>
<dbReference type="InterPro" id="IPR003597">
    <property type="entry name" value="Ig_C1-set"/>
</dbReference>
<reference evidence="5" key="3">
    <citation type="submission" date="2025-09" db="UniProtKB">
        <authorList>
            <consortium name="Ensembl"/>
        </authorList>
    </citation>
    <scope>IDENTIFICATION</scope>
</reference>
<dbReference type="PRINTS" id="PR01638">
    <property type="entry name" value="MHCCLASSI"/>
</dbReference>
<dbReference type="InterPro" id="IPR013783">
    <property type="entry name" value="Ig-like_fold"/>
</dbReference>
<dbReference type="InterPro" id="IPR011162">
    <property type="entry name" value="MHC_I/II-like_Ag-recog"/>
</dbReference>
<organism evidence="5 6">
    <name type="scientific">Maylandia zebra</name>
    <name type="common">zebra mbuna</name>
    <dbReference type="NCBI Taxonomy" id="106582"/>
    <lineage>
        <taxon>Eukaryota</taxon>
        <taxon>Metazoa</taxon>
        <taxon>Chordata</taxon>
        <taxon>Craniata</taxon>
        <taxon>Vertebrata</taxon>
        <taxon>Euteleostomi</taxon>
        <taxon>Actinopterygii</taxon>
        <taxon>Neopterygii</taxon>
        <taxon>Teleostei</taxon>
        <taxon>Neoteleostei</taxon>
        <taxon>Acanthomorphata</taxon>
        <taxon>Ovalentaria</taxon>
        <taxon>Cichlomorphae</taxon>
        <taxon>Cichliformes</taxon>
        <taxon>Cichlidae</taxon>
        <taxon>African cichlids</taxon>
        <taxon>Pseudocrenilabrinae</taxon>
        <taxon>Haplochromini</taxon>
        <taxon>Maylandia</taxon>
        <taxon>Maylandia zebra complex</taxon>
    </lineage>
</organism>
<dbReference type="SUPFAM" id="SSF48726">
    <property type="entry name" value="Immunoglobulin"/>
    <property type="match status" value="1"/>
</dbReference>
<evidence type="ECO:0000256" key="1">
    <source>
        <dbReference type="ARBA" id="ARBA00023180"/>
    </source>
</evidence>
<dbReference type="GO" id="GO:0006955">
    <property type="term" value="P:immune response"/>
    <property type="evidence" value="ECO:0007669"/>
    <property type="project" value="TreeGrafter"/>
</dbReference>
<dbReference type="InterPro" id="IPR050208">
    <property type="entry name" value="MHC_class-I_related"/>
</dbReference>
<dbReference type="Pfam" id="PF00129">
    <property type="entry name" value="MHC_I"/>
    <property type="match status" value="1"/>
</dbReference>
<name>A0A3P9DGG7_9CICH</name>